<dbReference type="EMBL" id="BAABHD010000010">
    <property type="protein sequence ID" value="GAA4450004.1"/>
    <property type="molecule type" value="Genomic_DNA"/>
</dbReference>
<gene>
    <name evidence="1" type="ORF">GCM10023189_09960</name>
</gene>
<sequence length="85" mass="9842">MTLYNDSLKMAVTRWPVNTQPSWEDMTKILNRIRTPHFYEIPRRGEAFGLLVAGEKLTEERATALYTGAWEDEGSHSWKPIDETS</sequence>
<organism evidence="1 2">
    <name type="scientific">Nibrella saemangeumensis</name>
    <dbReference type="NCBI Taxonomy" id="1084526"/>
    <lineage>
        <taxon>Bacteria</taxon>
        <taxon>Pseudomonadati</taxon>
        <taxon>Bacteroidota</taxon>
        <taxon>Cytophagia</taxon>
        <taxon>Cytophagales</taxon>
        <taxon>Spirosomataceae</taxon>
        <taxon>Nibrella</taxon>
    </lineage>
</organism>
<evidence type="ECO:0000313" key="1">
    <source>
        <dbReference type="EMBL" id="GAA4450004.1"/>
    </source>
</evidence>
<dbReference type="Proteomes" id="UP001501175">
    <property type="component" value="Unassembled WGS sequence"/>
</dbReference>
<accession>A0ABP8MIF3</accession>
<name>A0ABP8MIF3_9BACT</name>
<comment type="caution">
    <text evidence="1">The sequence shown here is derived from an EMBL/GenBank/DDBJ whole genome shotgun (WGS) entry which is preliminary data.</text>
</comment>
<keyword evidence="2" id="KW-1185">Reference proteome</keyword>
<evidence type="ECO:0000313" key="2">
    <source>
        <dbReference type="Proteomes" id="UP001501175"/>
    </source>
</evidence>
<proteinExistence type="predicted"/>
<reference evidence="2" key="1">
    <citation type="journal article" date="2019" name="Int. J. Syst. Evol. Microbiol.">
        <title>The Global Catalogue of Microorganisms (GCM) 10K type strain sequencing project: providing services to taxonomists for standard genome sequencing and annotation.</title>
        <authorList>
            <consortium name="The Broad Institute Genomics Platform"/>
            <consortium name="The Broad Institute Genome Sequencing Center for Infectious Disease"/>
            <person name="Wu L."/>
            <person name="Ma J."/>
        </authorList>
    </citation>
    <scope>NUCLEOTIDE SEQUENCE [LARGE SCALE GENOMIC DNA]</scope>
    <source>
        <strain evidence="2">JCM 17927</strain>
    </source>
</reference>
<protein>
    <submittedName>
        <fullName evidence="1">Uncharacterized protein</fullName>
    </submittedName>
</protein>